<feature type="transmembrane region" description="Helical" evidence="1">
    <location>
        <begin position="12"/>
        <end position="32"/>
    </location>
</feature>
<accession>A0A1I1GQH1</accession>
<dbReference type="InterPro" id="IPR025250">
    <property type="entry name" value="DUF4199"/>
</dbReference>
<dbReference type="AlphaFoldDB" id="A0A1I1GQH1"/>
<dbReference type="EMBL" id="FOKV01000002">
    <property type="protein sequence ID" value="SFC11503.1"/>
    <property type="molecule type" value="Genomic_DNA"/>
</dbReference>
<feature type="transmembrane region" description="Helical" evidence="1">
    <location>
        <begin position="38"/>
        <end position="56"/>
    </location>
</feature>
<dbReference type="Pfam" id="PF13858">
    <property type="entry name" value="DUF4199"/>
    <property type="match status" value="1"/>
</dbReference>
<dbReference type="OrthoDB" id="660361at2"/>
<organism evidence="2 3">
    <name type="scientific">Zunongwangia mangrovi</name>
    <dbReference type="NCBI Taxonomy" id="1334022"/>
    <lineage>
        <taxon>Bacteria</taxon>
        <taxon>Pseudomonadati</taxon>
        <taxon>Bacteroidota</taxon>
        <taxon>Flavobacteriia</taxon>
        <taxon>Flavobacteriales</taxon>
        <taxon>Flavobacteriaceae</taxon>
        <taxon>Zunongwangia</taxon>
    </lineage>
</organism>
<keyword evidence="1" id="KW-1133">Transmembrane helix</keyword>
<evidence type="ECO:0000256" key="1">
    <source>
        <dbReference type="SAM" id="Phobius"/>
    </source>
</evidence>
<sequence length="179" mass="19983">MENSTSVKSVAAPFGIYIGIFLSLVTVLAYAFNLELFTKWWLGVLNFIIIIAFLVAAEIKTRKVIANPAFSFKDAFIAAFIPIAIGMLISTITTIIIFNFVDPEAAQVVMEYTAEMTRNMMSGFGVPEADINEAVQEVMSNNQFSLLNQLKSYIYQLAFWAVIGLILALIFRKKDPQAY</sequence>
<dbReference type="STRING" id="1334022.SAMN04487907_102294"/>
<evidence type="ECO:0008006" key="4">
    <source>
        <dbReference type="Google" id="ProtNLM"/>
    </source>
</evidence>
<name>A0A1I1GQH1_9FLAO</name>
<feature type="transmembrane region" description="Helical" evidence="1">
    <location>
        <begin position="76"/>
        <end position="101"/>
    </location>
</feature>
<keyword evidence="1" id="KW-0812">Transmembrane</keyword>
<reference evidence="3" key="1">
    <citation type="submission" date="2016-10" db="EMBL/GenBank/DDBJ databases">
        <authorList>
            <person name="Varghese N."/>
            <person name="Submissions S."/>
        </authorList>
    </citation>
    <scope>NUCLEOTIDE SEQUENCE [LARGE SCALE GENOMIC DNA]</scope>
    <source>
        <strain evidence="3">DSM 24499</strain>
    </source>
</reference>
<dbReference type="RefSeq" id="WP_092541231.1">
    <property type="nucleotide sequence ID" value="NZ_FOKV01000002.1"/>
</dbReference>
<dbReference type="Proteomes" id="UP000199438">
    <property type="component" value="Unassembled WGS sequence"/>
</dbReference>
<keyword evidence="1" id="KW-0472">Membrane</keyword>
<keyword evidence="3" id="KW-1185">Reference proteome</keyword>
<proteinExistence type="predicted"/>
<gene>
    <name evidence="2" type="ORF">SAMN04487907_102294</name>
</gene>
<evidence type="ECO:0000313" key="2">
    <source>
        <dbReference type="EMBL" id="SFC11503.1"/>
    </source>
</evidence>
<protein>
    <recommendedName>
        <fullName evidence="4">DUF4199 domain-containing protein</fullName>
    </recommendedName>
</protein>
<evidence type="ECO:0000313" key="3">
    <source>
        <dbReference type="Proteomes" id="UP000199438"/>
    </source>
</evidence>
<feature type="transmembrane region" description="Helical" evidence="1">
    <location>
        <begin position="153"/>
        <end position="171"/>
    </location>
</feature>